<dbReference type="EMBL" id="UYJE01002337">
    <property type="protein sequence ID" value="VDI09871.1"/>
    <property type="molecule type" value="Genomic_DNA"/>
</dbReference>
<evidence type="ECO:0000259" key="1">
    <source>
        <dbReference type="PROSITE" id="PS50853"/>
    </source>
</evidence>
<reference evidence="2" key="1">
    <citation type="submission" date="2018-11" db="EMBL/GenBank/DDBJ databases">
        <authorList>
            <person name="Alioto T."/>
            <person name="Alioto T."/>
        </authorList>
    </citation>
    <scope>NUCLEOTIDE SEQUENCE</scope>
</reference>
<dbReference type="InterPro" id="IPR036116">
    <property type="entry name" value="FN3_sf"/>
</dbReference>
<evidence type="ECO:0000313" key="3">
    <source>
        <dbReference type="Proteomes" id="UP000596742"/>
    </source>
</evidence>
<evidence type="ECO:0000313" key="2">
    <source>
        <dbReference type="EMBL" id="VDI09871.1"/>
    </source>
</evidence>
<dbReference type="PANTHER" id="PTHR46957">
    <property type="entry name" value="CYTOKINE RECEPTOR"/>
    <property type="match status" value="1"/>
</dbReference>
<dbReference type="GO" id="GO:0016020">
    <property type="term" value="C:membrane"/>
    <property type="evidence" value="ECO:0007669"/>
    <property type="project" value="UniProtKB-SubCell"/>
</dbReference>
<dbReference type="InterPro" id="IPR050713">
    <property type="entry name" value="RTP_Phos/Ushers"/>
</dbReference>
<feature type="domain" description="Fibronectin type-III" evidence="1">
    <location>
        <begin position="64"/>
        <end position="160"/>
    </location>
</feature>
<sequence>ADYKARMALSDEDVCKNDLHPGTEYKVRVLAGTEWGNPNFLDHKWSWFEHRTPQQNDKPQVPKAAPNMRLSSSSPFSIDVEWDPVLPEKCNGVNTGYQIYVSNGSHEIMQNVSSNNQSFTIRDLLPNTNYKIRVLSGTADGYPNLLDEQWPWLIHRTPKDNEIPQVNVHIQVSQLNLTCVDVKWNITDNQPTISYKIDIRNTDARTVEIQNIKMTNYIICGLDKNLLLPFMLGTQLEP</sequence>
<dbReference type="InterPro" id="IPR003961">
    <property type="entry name" value="FN3_dom"/>
</dbReference>
<dbReference type="Pfam" id="PF00041">
    <property type="entry name" value="fn3"/>
    <property type="match status" value="1"/>
</dbReference>
<dbReference type="Gene3D" id="2.60.40.10">
    <property type="entry name" value="Immunoglobulins"/>
    <property type="match status" value="1"/>
</dbReference>
<dbReference type="SUPFAM" id="SSF49265">
    <property type="entry name" value="Fibronectin type III"/>
    <property type="match status" value="1"/>
</dbReference>
<dbReference type="InterPro" id="IPR013783">
    <property type="entry name" value="Ig-like_fold"/>
</dbReference>
<accession>A0A8B6CUN1</accession>
<comment type="caution">
    <text evidence="2">The sequence shown here is derived from an EMBL/GenBank/DDBJ whole genome shotgun (WGS) entry which is preliminary data.</text>
</comment>
<feature type="non-terminal residue" evidence="2">
    <location>
        <position position="238"/>
    </location>
</feature>
<proteinExistence type="predicted"/>
<dbReference type="SMART" id="SM00060">
    <property type="entry name" value="FN3"/>
    <property type="match status" value="1"/>
</dbReference>
<keyword evidence="3" id="KW-1185">Reference proteome</keyword>
<dbReference type="AlphaFoldDB" id="A0A8B6CUN1"/>
<name>A0A8B6CUN1_MYTGA</name>
<dbReference type="CDD" id="cd00063">
    <property type="entry name" value="FN3"/>
    <property type="match status" value="1"/>
</dbReference>
<organism evidence="2 3">
    <name type="scientific">Mytilus galloprovincialis</name>
    <name type="common">Mediterranean mussel</name>
    <dbReference type="NCBI Taxonomy" id="29158"/>
    <lineage>
        <taxon>Eukaryota</taxon>
        <taxon>Metazoa</taxon>
        <taxon>Spiralia</taxon>
        <taxon>Lophotrochozoa</taxon>
        <taxon>Mollusca</taxon>
        <taxon>Bivalvia</taxon>
        <taxon>Autobranchia</taxon>
        <taxon>Pteriomorphia</taxon>
        <taxon>Mytilida</taxon>
        <taxon>Mytiloidea</taxon>
        <taxon>Mytilidae</taxon>
        <taxon>Mytilinae</taxon>
        <taxon>Mytilus</taxon>
    </lineage>
</organism>
<gene>
    <name evidence="2" type="ORF">MGAL_10B043832</name>
</gene>
<dbReference type="PANTHER" id="PTHR46957:SF3">
    <property type="entry name" value="CYTOKINE RECEPTOR"/>
    <property type="match status" value="1"/>
</dbReference>
<dbReference type="OrthoDB" id="6152037at2759"/>
<protein>
    <recommendedName>
        <fullName evidence="1">Fibronectin type-III domain-containing protein</fullName>
    </recommendedName>
</protein>
<dbReference type="Proteomes" id="UP000596742">
    <property type="component" value="Unassembled WGS sequence"/>
</dbReference>
<dbReference type="PROSITE" id="PS50853">
    <property type="entry name" value="FN3"/>
    <property type="match status" value="1"/>
</dbReference>